<feature type="domain" description="PHD-type" evidence="21">
    <location>
        <begin position="762"/>
        <end position="806"/>
    </location>
</feature>
<keyword evidence="7" id="KW-0808">Transferase</keyword>
<dbReference type="InterPro" id="IPR041306">
    <property type="entry name" value="C5HCH"/>
</dbReference>
<dbReference type="PROSITE" id="PS50812">
    <property type="entry name" value="PWWP"/>
    <property type="match status" value="2"/>
</dbReference>
<dbReference type="InterPro" id="IPR047453">
    <property type="entry name" value="PWWP_NSD3_rpt2"/>
</dbReference>
<evidence type="ECO:0000313" key="26">
    <source>
        <dbReference type="Ensembl" id="ENSCMIP00000028130.1"/>
    </source>
</evidence>
<evidence type="ECO:0000256" key="6">
    <source>
        <dbReference type="ARBA" id="ARBA00022603"/>
    </source>
</evidence>
<dbReference type="GO" id="GO:0005634">
    <property type="term" value="C:nucleus"/>
    <property type="evidence" value="ECO:0007669"/>
    <property type="project" value="UniProtKB-SubCell"/>
</dbReference>
<keyword evidence="12" id="KW-0862">Zinc</keyword>
<dbReference type="PROSITE" id="PS50016">
    <property type="entry name" value="ZF_PHD_2"/>
    <property type="match status" value="2"/>
</dbReference>
<dbReference type="CDD" id="cd20163">
    <property type="entry name" value="PWWP_NSD3_rpt1"/>
    <property type="match status" value="1"/>
</dbReference>
<dbReference type="Pfam" id="PF00856">
    <property type="entry name" value="SET"/>
    <property type="match status" value="1"/>
</dbReference>
<feature type="domain" description="AWS" evidence="25">
    <location>
        <begin position="946"/>
        <end position="996"/>
    </location>
</feature>
<reference evidence="27" key="3">
    <citation type="journal article" date="2014" name="Nature">
        <title>Elephant shark genome provides unique insights into gnathostome evolution.</title>
        <authorList>
            <consortium name="International Elephant Shark Genome Sequencing Consortium"/>
            <person name="Venkatesh B."/>
            <person name="Lee A.P."/>
            <person name="Ravi V."/>
            <person name="Maurya A.K."/>
            <person name="Lian M.M."/>
            <person name="Swann J.B."/>
            <person name="Ohta Y."/>
            <person name="Flajnik M.F."/>
            <person name="Sutoh Y."/>
            <person name="Kasahara M."/>
            <person name="Hoon S."/>
            <person name="Gangu V."/>
            <person name="Roy S.W."/>
            <person name="Irimia M."/>
            <person name="Korzh V."/>
            <person name="Kondrychyn I."/>
            <person name="Lim Z.W."/>
            <person name="Tay B.H."/>
            <person name="Tohari S."/>
            <person name="Kong K.W."/>
            <person name="Ho S."/>
            <person name="Lorente-Galdos B."/>
            <person name="Quilez J."/>
            <person name="Marques-Bonet T."/>
            <person name="Raney B.J."/>
            <person name="Ingham P.W."/>
            <person name="Tay A."/>
            <person name="Hillier L.W."/>
            <person name="Minx P."/>
            <person name="Boehm T."/>
            <person name="Wilson R.K."/>
            <person name="Brenner S."/>
            <person name="Warren W.C."/>
        </authorList>
    </citation>
    <scope>NUCLEOTIDE SEQUENCE [LARGE SCALE GENOMIC DNA]</scope>
</reference>
<dbReference type="InterPro" id="IPR050777">
    <property type="entry name" value="SET2_Histone-Lys_MeTrsfase"/>
</dbReference>
<dbReference type="Pfam" id="PF22908">
    <property type="entry name" value="PHD_NSD"/>
    <property type="match status" value="1"/>
</dbReference>
<dbReference type="GO" id="GO:0005694">
    <property type="term" value="C:chromosome"/>
    <property type="evidence" value="ECO:0007669"/>
    <property type="project" value="UniProtKB-SubCell"/>
</dbReference>
<keyword evidence="9" id="KW-0479">Metal-binding</keyword>
<dbReference type="CDD" id="cd20166">
    <property type="entry name" value="PWWP_NSD3_rpt2"/>
    <property type="match status" value="1"/>
</dbReference>
<evidence type="ECO:0000256" key="11">
    <source>
        <dbReference type="ARBA" id="ARBA00022771"/>
    </source>
</evidence>
<dbReference type="InterPro" id="IPR047451">
    <property type="entry name" value="PWWP_NSD3_rpt1"/>
</dbReference>
<feature type="compositionally biased region" description="Low complexity" evidence="20">
    <location>
        <begin position="153"/>
        <end position="163"/>
    </location>
</feature>
<feature type="region of interest" description="Disordered" evidence="20">
    <location>
        <begin position="1269"/>
        <end position="1303"/>
    </location>
</feature>
<dbReference type="InterPro" id="IPR047458">
    <property type="entry name" value="PHD4_NSD3"/>
</dbReference>
<dbReference type="PROSITE" id="PS51215">
    <property type="entry name" value="AWS"/>
    <property type="match status" value="1"/>
</dbReference>
<reference evidence="26" key="5">
    <citation type="submission" date="2025-09" db="UniProtKB">
        <authorList>
            <consortium name="Ensembl"/>
        </authorList>
    </citation>
    <scope>IDENTIFICATION</scope>
</reference>
<feature type="coiled-coil region" evidence="19">
    <location>
        <begin position="887"/>
        <end position="914"/>
    </location>
</feature>
<dbReference type="InterPro" id="IPR019787">
    <property type="entry name" value="Znf_PHD-finger"/>
</dbReference>
<evidence type="ECO:0000256" key="20">
    <source>
        <dbReference type="SAM" id="MobiDB-lite"/>
    </source>
</evidence>
<keyword evidence="8" id="KW-0949">S-adenosyl-L-methionine</keyword>
<feature type="domain" description="Post-SET" evidence="24">
    <location>
        <begin position="1122"/>
        <end position="1138"/>
    </location>
</feature>
<dbReference type="InterPro" id="IPR001965">
    <property type="entry name" value="Znf_PHD"/>
</dbReference>
<dbReference type="SMART" id="SM00293">
    <property type="entry name" value="PWWP"/>
    <property type="match status" value="2"/>
</dbReference>
<dbReference type="SUPFAM" id="SSF57903">
    <property type="entry name" value="FYVE/PHD zinc finger"/>
    <property type="match status" value="3"/>
</dbReference>
<evidence type="ECO:0000256" key="5">
    <source>
        <dbReference type="ARBA" id="ARBA00022553"/>
    </source>
</evidence>
<keyword evidence="19" id="KW-0175">Coiled coil</keyword>
<dbReference type="InterPro" id="IPR013083">
    <property type="entry name" value="Znf_RING/FYVE/PHD"/>
</dbReference>
<evidence type="ECO:0000256" key="16">
    <source>
        <dbReference type="ARBA" id="ARBA00023163"/>
    </source>
</evidence>
<keyword evidence="13" id="KW-0832">Ubl conjugation</keyword>
<reference evidence="26" key="4">
    <citation type="submission" date="2025-08" db="UniProtKB">
        <authorList>
            <consortium name="Ensembl"/>
        </authorList>
    </citation>
    <scope>IDENTIFICATION</scope>
</reference>
<evidence type="ECO:0000256" key="7">
    <source>
        <dbReference type="ARBA" id="ARBA00022679"/>
    </source>
</evidence>
<dbReference type="InterPro" id="IPR046341">
    <property type="entry name" value="SET_dom_sf"/>
</dbReference>
<feature type="domain" description="PHD-type" evidence="21">
    <location>
        <begin position="1174"/>
        <end position="1221"/>
    </location>
</feature>
<evidence type="ECO:0000259" key="24">
    <source>
        <dbReference type="PROSITE" id="PS50868"/>
    </source>
</evidence>
<dbReference type="SUPFAM" id="SSF82199">
    <property type="entry name" value="SET domain"/>
    <property type="match status" value="1"/>
</dbReference>
<evidence type="ECO:0000256" key="1">
    <source>
        <dbReference type="ARBA" id="ARBA00004123"/>
    </source>
</evidence>
<organism evidence="26 27">
    <name type="scientific">Callorhinchus milii</name>
    <name type="common">Ghost shark</name>
    <dbReference type="NCBI Taxonomy" id="7868"/>
    <lineage>
        <taxon>Eukaryota</taxon>
        <taxon>Metazoa</taxon>
        <taxon>Chordata</taxon>
        <taxon>Craniata</taxon>
        <taxon>Vertebrata</taxon>
        <taxon>Chondrichthyes</taxon>
        <taxon>Holocephali</taxon>
        <taxon>Chimaeriformes</taxon>
        <taxon>Callorhinchidae</taxon>
        <taxon>Callorhinchus</taxon>
    </lineage>
</organism>
<evidence type="ECO:0000256" key="13">
    <source>
        <dbReference type="ARBA" id="ARBA00022843"/>
    </source>
</evidence>
<name>A0A4W3J6G2_CALMI</name>
<keyword evidence="6" id="KW-0489">Methyltransferase</keyword>
<dbReference type="InterPro" id="IPR059153">
    <property type="entry name" value="NSD_PHD-1st"/>
</dbReference>
<dbReference type="GO" id="GO:0032259">
    <property type="term" value="P:methylation"/>
    <property type="evidence" value="ECO:0007669"/>
    <property type="project" value="UniProtKB-KW"/>
</dbReference>
<keyword evidence="10" id="KW-0677">Repeat</keyword>
<evidence type="ECO:0000256" key="19">
    <source>
        <dbReference type="SAM" id="Coils"/>
    </source>
</evidence>
<dbReference type="PROSITE" id="PS50280">
    <property type="entry name" value="SET"/>
    <property type="match status" value="1"/>
</dbReference>
<feature type="domain" description="SET" evidence="22">
    <location>
        <begin position="998"/>
        <end position="1115"/>
    </location>
</feature>
<evidence type="ECO:0000256" key="14">
    <source>
        <dbReference type="ARBA" id="ARBA00022853"/>
    </source>
</evidence>
<dbReference type="GO" id="GO:0006355">
    <property type="term" value="P:regulation of DNA-templated transcription"/>
    <property type="evidence" value="ECO:0007669"/>
    <property type="project" value="UniProtKB-ARBA"/>
</dbReference>
<keyword evidence="16" id="KW-0804">Transcription</keyword>
<feature type="compositionally biased region" description="Basic and acidic residues" evidence="20">
    <location>
        <begin position="371"/>
        <end position="384"/>
    </location>
</feature>
<feature type="region of interest" description="Disordered" evidence="20">
    <location>
        <begin position="82"/>
        <end position="122"/>
    </location>
</feature>
<evidence type="ECO:0000259" key="22">
    <source>
        <dbReference type="PROSITE" id="PS50280"/>
    </source>
</evidence>
<dbReference type="InterPro" id="IPR011011">
    <property type="entry name" value="Znf_FYVE_PHD"/>
</dbReference>
<dbReference type="Proteomes" id="UP000314986">
    <property type="component" value="Unassembled WGS sequence"/>
</dbReference>
<keyword evidence="17" id="KW-0539">Nucleus</keyword>
<reference evidence="27" key="1">
    <citation type="journal article" date="2006" name="Science">
        <title>Ancient noncoding elements conserved in the human genome.</title>
        <authorList>
            <person name="Venkatesh B."/>
            <person name="Kirkness E.F."/>
            <person name="Loh Y.H."/>
            <person name="Halpern A.L."/>
            <person name="Lee A.P."/>
            <person name="Johnson J."/>
            <person name="Dandona N."/>
            <person name="Viswanathan L.D."/>
            <person name="Tay A."/>
            <person name="Venter J.C."/>
            <person name="Strausberg R.L."/>
            <person name="Brenner S."/>
        </authorList>
    </citation>
    <scope>NUCLEOTIDE SEQUENCE [LARGE SCALE GENOMIC DNA]</scope>
</reference>
<evidence type="ECO:0000256" key="15">
    <source>
        <dbReference type="ARBA" id="ARBA00023015"/>
    </source>
</evidence>
<dbReference type="PANTHER" id="PTHR22884">
    <property type="entry name" value="SET DOMAIN PROTEINS"/>
    <property type="match status" value="1"/>
</dbReference>
<reference evidence="27" key="2">
    <citation type="journal article" date="2007" name="PLoS Biol.">
        <title>Survey sequencing and comparative analysis of the elephant shark (Callorhinchus milii) genome.</title>
        <authorList>
            <person name="Venkatesh B."/>
            <person name="Kirkness E.F."/>
            <person name="Loh Y.H."/>
            <person name="Halpern A.L."/>
            <person name="Lee A.P."/>
            <person name="Johnson J."/>
            <person name="Dandona N."/>
            <person name="Viswanathan L.D."/>
            <person name="Tay A."/>
            <person name="Venter J.C."/>
            <person name="Strausberg R.L."/>
            <person name="Brenner S."/>
        </authorList>
    </citation>
    <scope>NUCLEOTIDE SEQUENCE [LARGE SCALE GENOMIC DNA]</scope>
</reference>
<dbReference type="Ensembl" id="ENSCMIT00000028576.1">
    <property type="protein sequence ID" value="ENSCMIP00000028130.1"/>
    <property type="gene ID" value="ENSCMIG00000012098.1"/>
</dbReference>
<dbReference type="Pfam" id="PF23011">
    <property type="entry name" value="PHD-1st_NSD"/>
    <property type="match status" value="1"/>
</dbReference>
<dbReference type="FunFam" id="3.30.40.10:FF:000205">
    <property type="entry name" value="Histone-lysine N-methyltransferase"/>
    <property type="match status" value="1"/>
</dbReference>
<dbReference type="Gene3D" id="2.30.30.140">
    <property type="match status" value="2"/>
</dbReference>
<dbReference type="InterPro" id="IPR019786">
    <property type="entry name" value="Zinc_finger_PHD-type_CS"/>
</dbReference>
<evidence type="ECO:0000256" key="9">
    <source>
        <dbReference type="ARBA" id="ARBA00022723"/>
    </source>
</evidence>
<dbReference type="InterPro" id="IPR055198">
    <property type="entry name" value="NSD_PHD"/>
</dbReference>
<dbReference type="SMART" id="SM00570">
    <property type="entry name" value="AWS"/>
    <property type="match status" value="1"/>
</dbReference>
<dbReference type="PROSITE" id="PS01359">
    <property type="entry name" value="ZF_PHD_1"/>
    <property type="match status" value="1"/>
</dbReference>
<evidence type="ECO:0000256" key="12">
    <source>
        <dbReference type="ARBA" id="ARBA00022833"/>
    </source>
</evidence>
<keyword evidence="4" id="KW-1017">Isopeptide bond</keyword>
<dbReference type="InterPro" id="IPR001214">
    <property type="entry name" value="SET_dom"/>
</dbReference>
<dbReference type="InterPro" id="IPR003616">
    <property type="entry name" value="Post-SET_dom"/>
</dbReference>
<dbReference type="Pfam" id="PF17982">
    <property type="entry name" value="C5HCH"/>
    <property type="match status" value="1"/>
</dbReference>
<dbReference type="Pfam" id="PF23004">
    <property type="entry name" value="PHDvar_NSD"/>
    <property type="match status" value="1"/>
</dbReference>
<dbReference type="Gene3D" id="2.170.270.10">
    <property type="entry name" value="SET domain"/>
    <property type="match status" value="1"/>
</dbReference>
<dbReference type="Pfam" id="PF00855">
    <property type="entry name" value="PWWP"/>
    <property type="match status" value="2"/>
</dbReference>
<dbReference type="SMART" id="SM00317">
    <property type="entry name" value="SET"/>
    <property type="match status" value="1"/>
</dbReference>
<feature type="domain" description="PWWP" evidence="23">
    <location>
        <begin position="215"/>
        <end position="278"/>
    </location>
</feature>
<evidence type="ECO:0000256" key="17">
    <source>
        <dbReference type="ARBA" id="ARBA00023242"/>
    </source>
</evidence>
<feature type="domain" description="PWWP" evidence="23">
    <location>
        <begin position="811"/>
        <end position="873"/>
    </location>
</feature>
<dbReference type="GO" id="GO:0008270">
    <property type="term" value="F:zinc ion binding"/>
    <property type="evidence" value="ECO:0007669"/>
    <property type="project" value="UniProtKB-KW"/>
</dbReference>
<feature type="region of interest" description="Disordered" evidence="20">
    <location>
        <begin position="348"/>
        <end position="406"/>
    </location>
</feature>
<dbReference type="GeneTree" id="ENSGT00940000155355"/>
<dbReference type="InterPro" id="IPR047461">
    <property type="entry name" value="SET_NSD3"/>
</dbReference>
<dbReference type="FunFam" id="2.30.30.140:FF:000057">
    <property type="entry name" value="Histone-lysine N-methyltransferase NSD2"/>
    <property type="match status" value="1"/>
</dbReference>
<dbReference type="SMART" id="SM00249">
    <property type="entry name" value="PHD"/>
    <property type="match status" value="5"/>
</dbReference>
<dbReference type="InterPro" id="IPR047527">
    <property type="entry name" value="PHD5_NSD3"/>
</dbReference>
<dbReference type="CDD" id="cd15658">
    <property type="entry name" value="PHD4_NSD3"/>
    <property type="match status" value="1"/>
</dbReference>
<keyword evidence="5" id="KW-0597">Phosphoprotein</keyword>
<dbReference type="SMART" id="SM00508">
    <property type="entry name" value="PostSET"/>
    <property type="match status" value="1"/>
</dbReference>
<dbReference type="SUPFAM" id="SSF63748">
    <property type="entry name" value="Tudor/PWWP/MBT"/>
    <property type="match status" value="2"/>
</dbReference>
<dbReference type="GO" id="GO:0140938">
    <property type="term" value="F:histone H3 methyltransferase activity"/>
    <property type="evidence" value="ECO:0007669"/>
    <property type="project" value="UniProtKB-ARBA"/>
</dbReference>
<feature type="region of interest" description="Disordered" evidence="20">
    <location>
        <begin position="153"/>
        <end position="183"/>
    </location>
</feature>
<dbReference type="InterPro" id="IPR055197">
    <property type="entry name" value="PHDvar_NSD"/>
</dbReference>
<dbReference type="Pfam" id="PF17907">
    <property type="entry name" value="AWS"/>
    <property type="match status" value="1"/>
</dbReference>
<keyword evidence="27" id="KW-1185">Reference proteome</keyword>
<keyword evidence="11 18" id="KW-0863">Zinc-finger</keyword>
<sequence>AKEAIRSSPSPSPVITNMRQVPDVLNAASGIGEDRGQTYEASLQQGFIYPASSADSIPPVTNGYASVNLYDAPNKYAGYSQLPNGSANGYGTYRNLPPEIQEKAPSPPASEPATPKKTGSPEIKLRITKTYHNGKALFESSLCGDLLNEEQAQSQAQSPLAAAREQKREKKKRKKHDSCSGEEQTRKKVIKRCLLSFDKGKPAQETSAVTAQYQIGDLVWSKVGTYPWWPCMVSSDPLLQIHTKINTRGAREYHVQFFGSIPERAWVHEKRVAPYKGCSQYEILVAETARQASSTAEKQKILKPIAQRVRPQWDVGIAQVEEALKMTLEDRIAQYTFIYVDPPLETSLESNKSPATLKSEVKRSRKPRMFPRAEQEESERHLDSPKPPNPTEISTHPAYTRESQRLSVGVERALTRALSLPGGTHPASPNAGKLAVNWWIAFPGVIIPSKKNHNNNLVTQSTTVCGTPLCAIGCHVSPTSTQSIHLTVDCVKHFETSQRRDKALYQIQGMLLLLFVGASELSDACKPLKKRSRASTDVEMTSSSYREVNDSDCRGLVSEGAALNECLGSPLKSALRSGTRSVVSRSQRCVRTVLRPLSLKICEKPGESLVPCEGECCRVFHLECLGLAELPNGKFTCMECTTGNHTCFSCKVSGKIVKRCSVNSCGRFYHESCLRSYSTAMFEGKGFRCPLHCCLACLADNREIAKATKGRMLRCLRCPTAYHTGEGCIAAGSLVLSNHSIICNNHSSAKKGNRAALSHVNVSWCFICARGGHLLCCESCPASFHPECLNIEMPEGSWYCNDCKAGKKPRYKEIVWVKLGIYRWWPAEICNPKSVPLNIQAMKHHIGEFPVRFFGSNDYYWVHQGRVFPYLEGDKGNVSDGRTGSINETFKKALEETTKRFRELKALRESKEALENERNERKPPAYRFVKTNKPIGKVQIYTADLSEIPRCNCKPTDESPCGLESECLNRILMYECHADVCPAGEHCQNQSFSKRLYPDTELVKTEGRGWGLRTKVDIKKGQFVNEYVGELVDEEECRKRIKHAHENNVTNFYMLTLTKDRVIDAGPKGNYSRFMNHSCNPNCETQKWTVSGDTRVGLFALCDVRAGSELTFNYNLDCLGNGKTICKCGAPNCSGYLGVRPKTAAATANEEKAKNAKKKMKRRKTKMDVRKMHEDYCYRCGDGGELVMCDKKDCPKAYHLSCLNLTKPPFGKWECPWHHCDECGNPATTFCDFCPNSYCREHQKGSFTACGLDGRLCCSDHEPGFHAEFDRASSVTRPTAEIGPPGGERNKRESRPPVRRRTI</sequence>
<keyword evidence="3" id="KW-0158">Chromosome</keyword>
<keyword evidence="14" id="KW-0156">Chromatin regulator</keyword>
<accession>A0A4W3J6G2</accession>
<evidence type="ECO:0000256" key="3">
    <source>
        <dbReference type="ARBA" id="ARBA00022454"/>
    </source>
</evidence>
<evidence type="ECO:0000256" key="10">
    <source>
        <dbReference type="ARBA" id="ARBA00022737"/>
    </source>
</evidence>
<dbReference type="FunFam" id="3.30.40.10:FF:000106">
    <property type="entry name" value="Histone-lysine N-methyltransferase"/>
    <property type="match status" value="1"/>
</dbReference>
<evidence type="ECO:0000259" key="21">
    <source>
        <dbReference type="PROSITE" id="PS50016"/>
    </source>
</evidence>
<dbReference type="InterPro" id="IPR000313">
    <property type="entry name" value="PWWP_dom"/>
</dbReference>
<evidence type="ECO:0000256" key="2">
    <source>
        <dbReference type="ARBA" id="ARBA00004286"/>
    </source>
</evidence>
<dbReference type="Gene3D" id="3.30.40.10">
    <property type="entry name" value="Zinc/RING finger domain, C3HC4 (zinc finger)"/>
    <property type="match status" value="4"/>
</dbReference>
<dbReference type="FunFam" id="2.30.30.140:FF:000004">
    <property type="entry name" value="Histone-lysine N-methyltransferase"/>
    <property type="match status" value="1"/>
</dbReference>
<evidence type="ECO:0000256" key="8">
    <source>
        <dbReference type="ARBA" id="ARBA00022691"/>
    </source>
</evidence>
<protein>
    <submittedName>
        <fullName evidence="26">Nuclear receptor binding SET domain protein 3</fullName>
    </submittedName>
</protein>
<keyword evidence="15" id="KW-0805">Transcription regulation</keyword>
<evidence type="ECO:0000313" key="27">
    <source>
        <dbReference type="Proteomes" id="UP000314986"/>
    </source>
</evidence>
<comment type="subcellular location">
    <subcellularLocation>
        <location evidence="2">Chromosome</location>
    </subcellularLocation>
    <subcellularLocation>
        <location evidence="1">Nucleus</location>
    </subcellularLocation>
</comment>
<evidence type="ECO:0000256" key="18">
    <source>
        <dbReference type="PROSITE-ProRule" id="PRU00146"/>
    </source>
</evidence>
<dbReference type="PROSITE" id="PS50868">
    <property type="entry name" value="POST_SET"/>
    <property type="match status" value="1"/>
</dbReference>
<dbReference type="FunFam" id="3.30.40.10:FF:000025">
    <property type="entry name" value="Histone-lysine N-methyltransferase"/>
    <property type="match status" value="1"/>
</dbReference>
<evidence type="ECO:0000259" key="25">
    <source>
        <dbReference type="PROSITE" id="PS51215"/>
    </source>
</evidence>
<evidence type="ECO:0000256" key="4">
    <source>
        <dbReference type="ARBA" id="ARBA00022499"/>
    </source>
</evidence>
<dbReference type="FunFam" id="2.170.270.10:FF:000002">
    <property type="entry name" value="Histone-lysine N-methyltransferase"/>
    <property type="match status" value="1"/>
</dbReference>
<proteinExistence type="predicted"/>
<dbReference type="Pfam" id="PF00628">
    <property type="entry name" value="PHD"/>
    <property type="match status" value="1"/>
</dbReference>
<dbReference type="CDD" id="cd19212">
    <property type="entry name" value="SET_NSD3"/>
    <property type="match status" value="1"/>
</dbReference>
<dbReference type="GO" id="GO:0016279">
    <property type="term" value="F:protein-lysine N-methyltransferase activity"/>
    <property type="evidence" value="ECO:0007669"/>
    <property type="project" value="UniProtKB-ARBA"/>
</dbReference>
<evidence type="ECO:0000259" key="23">
    <source>
        <dbReference type="PROSITE" id="PS50812"/>
    </source>
</evidence>
<dbReference type="InterPro" id="IPR006560">
    <property type="entry name" value="AWS_dom"/>
</dbReference>
<dbReference type="CDD" id="cd15661">
    <property type="entry name" value="PHD5_NSD3"/>
    <property type="match status" value="1"/>
</dbReference>